<accession>A0A075P1R0</accession>
<dbReference type="Proteomes" id="UP000056090">
    <property type="component" value="Chromosome"/>
</dbReference>
<dbReference type="EMBL" id="CP008849">
    <property type="protein sequence ID" value="AIF98890.1"/>
    <property type="molecule type" value="Genomic_DNA"/>
</dbReference>
<dbReference type="GeneID" id="78257072"/>
<dbReference type="eggNOG" id="ENOG502ZXGR">
    <property type="taxonomic scope" value="Bacteria"/>
</dbReference>
<name>A0A075P1R0_9ALTE</name>
<feature type="transmembrane region" description="Helical" evidence="1">
    <location>
        <begin position="15"/>
        <end position="33"/>
    </location>
</feature>
<dbReference type="AlphaFoldDB" id="A0A075P1R0"/>
<evidence type="ECO:0000256" key="1">
    <source>
        <dbReference type="SAM" id="Phobius"/>
    </source>
</evidence>
<proteinExistence type="predicted"/>
<evidence type="ECO:0000313" key="2">
    <source>
        <dbReference type="EMBL" id="AIF98890.1"/>
    </source>
</evidence>
<keyword evidence="1" id="KW-1133">Transmembrane helix</keyword>
<sequence>MEDYSPNKIPNSTRIFNIILALFLIGICFYAGINDVLVYPGVRGSGSVELTGMPLLFFCVALVSSAINAALTVIDHYDKRDNEKSYKQMSFYLNILSIFAIILAFGYQFIINQESVVVIGNVS</sequence>
<keyword evidence="1" id="KW-0812">Transmembrane</keyword>
<dbReference type="KEGG" id="aal:EP13_09495"/>
<evidence type="ECO:0000313" key="3">
    <source>
        <dbReference type="Proteomes" id="UP000056090"/>
    </source>
</evidence>
<feature type="transmembrane region" description="Helical" evidence="1">
    <location>
        <begin position="53"/>
        <end position="71"/>
    </location>
</feature>
<keyword evidence="3" id="KW-1185">Reference proteome</keyword>
<dbReference type="RefSeq" id="WP_044057043.1">
    <property type="nucleotide sequence ID" value="NZ_CBCSKJ010000001.1"/>
</dbReference>
<keyword evidence="1" id="KW-0472">Membrane</keyword>
<feature type="transmembrane region" description="Helical" evidence="1">
    <location>
        <begin position="91"/>
        <end position="111"/>
    </location>
</feature>
<organism evidence="2 3">
    <name type="scientific">Alteromonas australica</name>
    <dbReference type="NCBI Taxonomy" id="589873"/>
    <lineage>
        <taxon>Bacteria</taxon>
        <taxon>Pseudomonadati</taxon>
        <taxon>Pseudomonadota</taxon>
        <taxon>Gammaproteobacteria</taxon>
        <taxon>Alteromonadales</taxon>
        <taxon>Alteromonadaceae</taxon>
        <taxon>Alteromonas/Salinimonas group</taxon>
        <taxon>Alteromonas</taxon>
    </lineage>
</organism>
<protein>
    <submittedName>
        <fullName evidence="2">Uncharacterized protein</fullName>
    </submittedName>
</protein>
<reference evidence="2 3" key="1">
    <citation type="submission" date="2014-06" db="EMBL/GenBank/DDBJ databases">
        <title>Genomes of Alteromonas australica, a world apart.</title>
        <authorList>
            <person name="Gonzaga A."/>
            <person name="Lopez-Perez M."/>
            <person name="Rodriguez-Valera F."/>
        </authorList>
    </citation>
    <scope>NUCLEOTIDE SEQUENCE [LARGE SCALE GENOMIC DNA]</scope>
    <source>
        <strain evidence="2 3">H 17</strain>
    </source>
</reference>
<gene>
    <name evidence="2" type="ORF">EP13_09495</name>
</gene>